<gene>
    <name evidence="7 8" type="primary">aroQ</name>
    <name evidence="8" type="ORF">AB8O55_20000</name>
</gene>
<dbReference type="NCBIfam" id="NF003807">
    <property type="entry name" value="PRK05395.1-4"/>
    <property type="match status" value="1"/>
</dbReference>
<feature type="binding site" evidence="7">
    <location>
        <begin position="100"/>
        <end position="101"/>
    </location>
    <ligand>
        <name>substrate</name>
    </ligand>
</feature>
<dbReference type="NCBIfam" id="TIGR01088">
    <property type="entry name" value="aroQ"/>
    <property type="match status" value="1"/>
</dbReference>
<keyword evidence="6 7" id="KW-0456">Lyase</keyword>
<dbReference type="PANTHER" id="PTHR21272">
    <property type="entry name" value="CATABOLIC 3-DEHYDROQUINASE"/>
    <property type="match status" value="1"/>
</dbReference>
<feature type="active site" description="Proton acceptor" evidence="7">
    <location>
        <position position="22"/>
    </location>
</feature>
<dbReference type="GO" id="GO:0003855">
    <property type="term" value="F:3-dehydroquinate dehydratase activity"/>
    <property type="evidence" value="ECO:0007669"/>
    <property type="project" value="UniProtKB-EC"/>
</dbReference>
<proteinExistence type="inferred from homology"/>
<reference evidence="8 9" key="1">
    <citation type="submission" date="2024-08" db="EMBL/GenBank/DDBJ databases">
        <title>Genome mining of Saccharopolyspora cebuensis PGLac3 from Nigerian medicinal plant.</title>
        <authorList>
            <person name="Ezeobiora C.E."/>
            <person name="Igbokwe N.H."/>
            <person name="Amin D.H."/>
            <person name="Mendie U.E."/>
        </authorList>
    </citation>
    <scope>NUCLEOTIDE SEQUENCE [LARGE SCALE GENOMIC DNA]</scope>
    <source>
        <strain evidence="8 9">PGLac3</strain>
    </source>
</reference>
<dbReference type="EMBL" id="JBGEHV010000041">
    <property type="protein sequence ID" value="MEY8041698.1"/>
    <property type="molecule type" value="Genomic_DNA"/>
</dbReference>
<keyword evidence="9" id="KW-1185">Reference proteome</keyword>
<evidence type="ECO:0000256" key="1">
    <source>
        <dbReference type="ARBA" id="ARBA00001864"/>
    </source>
</evidence>
<dbReference type="Gene3D" id="3.40.50.9100">
    <property type="entry name" value="Dehydroquinase, class II"/>
    <property type="match status" value="1"/>
</dbReference>
<evidence type="ECO:0000256" key="2">
    <source>
        <dbReference type="ARBA" id="ARBA00004902"/>
    </source>
</evidence>
<feature type="site" description="Transition state stabilizer" evidence="7">
    <location>
        <position position="17"/>
    </location>
</feature>
<evidence type="ECO:0000256" key="4">
    <source>
        <dbReference type="ARBA" id="ARBA00011193"/>
    </source>
</evidence>
<evidence type="ECO:0000256" key="7">
    <source>
        <dbReference type="HAMAP-Rule" id="MF_00169"/>
    </source>
</evidence>
<comment type="catalytic activity">
    <reaction evidence="1 7">
        <text>3-dehydroquinate = 3-dehydroshikimate + H2O</text>
        <dbReference type="Rhea" id="RHEA:21096"/>
        <dbReference type="ChEBI" id="CHEBI:15377"/>
        <dbReference type="ChEBI" id="CHEBI:16630"/>
        <dbReference type="ChEBI" id="CHEBI:32364"/>
        <dbReference type="EC" id="4.2.1.10"/>
    </reaction>
</comment>
<evidence type="ECO:0000256" key="3">
    <source>
        <dbReference type="ARBA" id="ARBA00011037"/>
    </source>
</evidence>
<keyword evidence="7" id="KW-0028">Amino-acid biosynthesis</keyword>
<dbReference type="InterPro" id="IPR036441">
    <property type="entry name" value="DHquinase_II_sf"/>
</dbReference>
<feature type="binding site" evidence="7">
    <location>
        <position position="73"/>
    </location>
    <ligand>
        <name>substrate</name>
    </ligand>
</feature>
<dbReference type="SUPFAM" id="SSF52304">
    <property type="entry name" value="Type II 3-dehydroquinate dehydratase"/>
    <property type="match status" value="1"/>
</dbReference>
<feature type="binding site" evidence="7">
    <location>
        <position position="86"/>
    </location>
    <ligand>
        <name>substrate</name>
    </ligand>
</feature>
<accession>A0ABV4CKU5</accession>
<comment type="similarity">
    <text evidence="3 7">Belongs to the type-II 3-dehydroquinase family.</text>
</comment>
<comment type="function">
    <text evidence="7">Catalyzes a trans-dehydration via an enolate intermediate.</text>
</comment>
<dbReference type="PANTHER" id="PTHR21272:SF3">
    <property type="entry name" value="CATABOLIC 3-DEHYDROQUINASE"/>
    <property type="match status" value="1"/>
</dbReference>
<name>A0ABV4CKU5_9PSEU</name>
<dbReference type="HAMAP" id="MF_00169">
    <property type="entry name" value="AroQ"/>
    <property type="match status" value="1"/>
</dbReference>
<organism evidence="8 9">
    <name type="scientific">Saccharopolyspora cebuensis</name>
    <dbReference type="NCBI Taxonomy" id="418759"/>
    <lineage>
        <taxon>Bacteria</taxon>
        <taxon>Bacillati</taxon>
        <taxon>Actinomycetota</taxon>
        <taxon>Actinomycetes</taxon>
        <taxon>Pseudonocardiales</taxon>
        <taxon>Pseudonocardiaceae</taxon>
        <taxon>Saccharopolyspora</taxon>
    </lineage>
</organism>
<dbReference type="EC" id="4.2.1.10" evidence="5 7"/>
<dbReference type="Pfam" id="PF01220">
    <property type="entry name" value="DHquinase_II"/>
    <property type="match status" value="1"/>
</dbReference>
<protein>
    <recommendedName>
        <fullName evidence="5 7">3-dehydroquinate dehydratase</fullName>
        <shortName evidence="7">3-dehydroquinase</shortName>
        <ecNumber evidence="5 7">4.2.1.10</ecNumber>
    </recommendedName>
    <alternativeName>
        <fullName evidence="7">Type II DHQase</fullName>
    </alternativeName>
</protein>
<evidence type="ECO:0000256" key="6">
    <source>
        <dbReference type="ARBA" id="ARBA00023239"/>
    </source>
</evidence>
<evidence type="ECO:0000313" key="8">
    <source>
        <dbReference type="EMBL" id="MEY8041698.1"/>
    </source>
</evidence>
<sequence length="143" mass="15717">MKALVLNGVNLGRLGTREPGVYGSTTHPELVAMCERAGTELGVEVEVRQTDDEGEMVRWLHEAADAGWPVVLNAGAWTHYSIAIRDAAAQLRDDLVELHISNVHRREPFRHTSYLSDVATAVVAGFGVRGYPLALRWLAERTG</sequence>
<comment type="caution">
    <text evidence="8">The sequence shown here is derived from an EMBL/GenBank/DDBJ whole genome shotgun (WGS) entry which is preliminary data.</text>
</comment>
<feature type="binding site" evidence="7">
    <location>
        <position position="110"/>
    </location>
    <ligand>
        <name>substrate</name>
    </ligand>
</feature>
<comment type="subunit">
    <text evidence="4 7">Homododecamer.</text>
</comment>
<dbReference type="InterPro" id="IPR001874">
    <property type="entry name" value="DHquinase_II"/>
</dbReference>
<dbReference type="NCBIfam" id="NF003805">
    <property type="entry name" value="PRK05395.1-2"/>
    <property type="match status" value="1"/>
</dbReference>
<evidence type="ECO:0000313" key="9">
    <source>
        <dbReference type="Proteomes" id="UP001564626"/>
    </source>
</evidence>
<feature type="binding site" evidence="7">
    <location>
        <position position="79"/>
    </location>
    <ligand>
        <name>substrate</name>
    </ligand>
</feature>
<dbReference type="RefSeq" id="WP_345362216.1">
    <property type="nucleotide sequence ID" value="NZ_BAABII010000006.1"/>
</dbReference>
<comment type="pathway">
    <text evidence="2 7">Metabolic intermediate biosynthesis; chorismate biosynthesis; chorismate from D-erythrose 4-phosphate and phosphoenolpyruvate: step 3/7.</text>
</comment>
<dbReference type="Proteomes" id="UP001564626">
    <property type="component" value="Unassembled WGS sequence"/>
</dbReference>
<dbReference type="CDD" id="cd00466">
    <property type="entry name" value="DHQase_II"/>
    <property type="match status" value="1"/>
</dbReference>
<keyword evidence="7" id="KW-0057">Aromatic amino acid biosynthesis</keyword>
<dbReference type="PIRSF" id="PIRSF001399">
    <property type="entry name" value="DHquinase_II"/>
    <property type="match status" value="1"/>
</dbReference>
<evidence type="ECO:0000256" key="5">
    <source>
        <dbReference type="ARBA" id="ARBA00012060"/>
    </source>
</evidence>
<feature type="active site" description="Proton donor" evidence="7">
    <location>
        <position position="99"/>
    </location>
</feature>